<dbReference type="PANTHER" id="PTHR12283">
    <property type="entry name" value="GLUTAMINYL-PEPTIDE CYCLOTRANSFERASE"/>
    <property type="match status" value="1"/>
</dbReference>
<evidence type="ECO:0000256" key="4">
    <source>
        <dbReference type="ARBA" id="ARBA00022679"/>
    </source>
</evidence>
<evidence type="ECO:0000313" key="9">
    <source>
        <dbReference type="Proteomes" id="UP000616769"/>
    </source>
</evidence>
<feature type="compositionally biased region" description="Low complexity" evidence="6">
    <location>
        <begin position="287"/>
        <end position="306"/>
    </location>
</feature>
<dbReference type="InterPro" id="IPR007484">
    <property type="entry name" value="Peptidase_M28"/>
</dbReference>
<dbReference type="PANTHER" id="PTHR12283:SF6">
    <property type="entry name" value="GLUTAMINYL-PEPTIDE CYCLOTRANSFERASE-RELATED"/>
    <property type="match status" value="1"/>
</dbReference>
<protein>
    <recommendedName>
        <fullName evidence="3">glutaminyl-peptide cyclotransferase</fullName>
        <ecNumber evidence="3">2.3.2.5</ecNumber>
    </recommendedName>
</protein>
<evidence type="ECO:0000256" key="2">
    <source>
        <dbReference type="ARBA" id="ARBA00006014"/>
    </source>
</evidence>
<keyword evidence="4" id="KW-0808">Transferase</keyword>
<comment type="catalytic activity">
    <reaction evidence="1">
        <text>N-terminal L-glutaminyl-[peptide] = N-terminal 5-oxo-L-prolyl-[peptide] + NH4(+)</text>
        <dbReference type="Rhea" id="RHEA:23652"/>
        <dbReference type="Rhea" id="RHEA-COMP:11736"/>
        <dbReference type="Rhea" id="RHEA-COMP:11846"/>
        <dbReference type="ChEBI" id="CHEBI:28938"/>
        <dbReference type="ChEBI" id="CHEBI:64722"/>
        <dbReference type="ChEBI" id="CHEBI:87215"/>
        <dbReference type="EC" id="2.3.2.5"/>
    </reaction>
</comment>
<dbReference type="AlphaFoldDB" id="A0A132A1W1"/>
<comment type="similarity">
    <text evidence="2">Belongs to the glutaminyl-peptide cyclotransferase family.</text>
</comment>
<dbReference type="SUPFAM" id="SSF53187">
    <property type="entry name" value="Zn-dependent exopeptidases"/>
    <property type="match status" value="1"/>
</dbReference>
<keyword evidence="5" id="KW-0012">Acyltransferase</keyword>
<gene>
    <name evidence="8" type="ORF">QR98_0033690</name>
</gene>
<dbReference type="InterPro" id="IPR040234">
    <property type="entry name" value="QC/QCL"/>
</dbReference>
<dbReference type="Pfam" id="PF04389">
    <property type="entry name" value="Peptidase_M28"/>
    <property type="match status" value="2"/>
</dbReference>
<evidence type="ECO:0000256" key="6">
    <source>
        <dbReference type="SAM" id="MobiDB-lite"/>
    </source>
</evidence>
<accession>A0A132A1W1</accession>
<dbReference type="Gene3D" id="3.40.630.10">
    <property type="entry name" value="Zn peptidases"/>
    <property type="match status" value="1"/>
</dbReference>
<feature type="domain" description="Peptidase M28" evidence="7">
    <location>
        <begin position="94"/>
        <end position="232"/>
    </location>
</feature>
<name>A0A132A1W1_SARSC</name>
<proteinExistence type="inferred from homology"/>
<dbReference type="Proteomes" id="UP000616769">
    <property type="component" value="Unassembled WGS sequence"/>
</dbReference>
<organism evidence="8 9">
    <name type="scientific">Sarcoptes scabiei</name>
    <name type="common">Itch mite</name>
    <name type="synonym">Acarus scabiei</name>
    <dbReference type="NCBI Taxonomy" id="52283"/>
    <lineage>
        <taxon>Eukaryota</taxon>
        <taxon>Metazoa</taxon>
        <taxon>Ecdysozoa</taxon>
        <taxon>Arthropoda</taxon>
        <taxon>Chelicerata</taxon>
        <taxon>Arachnida</taxon>
        <taxon>Acari</taxon>
        <taxon>Acariformes</taxon>
        <taxon>Sarcoptiformes</taxon>
        <taxon>Astigmata</taxon>
        <taxon>Psoroptidia</taxon>
        <taxon>Sarcoptoidea</taxon>
        <taxon>Sarcoptidae</taxon>
        <taxon>Sarcoptinae</taxon>
        <taxon>Sarcoptes</taxon>
    </lineage>
</organism>
<evidence type="ECO:0000256" key="3">
    <source>
        <dbReference type="ARBA" id="ARBA00012012"/>
    </source>
</evidence>
<evidence type="ECO:0000256" key="5">
    <source>
        <dbReference type="ARBA" id="ARBA00023315"/>
    </source>
</evidence>
<reference evidence="8 9" key="1">
    <citation type="journal article" date="2015" name="Parasit. Vectors">
        <title>Draft genome of the scabies mite.</title>
        <authorList>
            <person name="Rider S.D.Jr."/>
            <person name="Morgan M.S."/>
            <person name="Arlian L.G."/>
        </authorList>
    </citation>
    <scope>NUCLEOTIDE SEQUENCE [LARGE SCALE GENOMIC DNA]</scope>
    <source>
        <strain evidence="8">Arlian Lab</strain>
    </source>
</reference>
<feature type="domain" description="Peptidase M28" evidence="7">
    <location>
        <begin position="436"/>
        <end position="487"/>
    </location>
</feature>
<dbReference type="VEuPathDB" id="VectorBase:SSCA003828"/>
<comment type="caution">
    <text evidence="8">The sequence shown here is derived from an EMBL/GenBank/DDBJ whole genome shotgun (WGS) entry which is preliminary data.</text>
</comment>
<evidence type="ECO:0000256" key="1">
    <source>
        <dbReference type="ARBA" id="ARBA00000001"/>
    </source>
</evidence>
<feature type="region of interest" description="Disordered" evidence="6">
    <location>
        <begin position="286"/>
        <end position="307"/>
    </location>
</feature>
<dbReference type="EMBL" id="JXLN01010012">
    <property type="protein sequence ID" value="KPM04914.1"/>
    <property type="molecule type" value="Genomic_DNA"/>
</dbReference>
<sequence>MLTNISISSKSSQLQFDEEFFISILKQILLPRSVNSLGHRKVRQYIKTSLRSIDSNWNIEEDSFHEQTSIGRVKFRNIIGTYLPKKFGCQKSTTPLRRLVLACHYDSLSSSLIEPRSYNRNKFNEIFAHRNRSKNVDDDDDLEQKFLGATDAAVSCSMLIYLAKRLQRQLHQYWFNRTNPLGDRSLQTLQFIFFDGEEPLSLSSRSRKTNLFKREHNSLYGSRHLASKWYRNARFLNENRYRNHSDSVWISHDDGLVRKKIHSNRKKEIILICDDEKYQSLLRRNKTPNSFSRSSSPKMKKSSNNPHQREYRLESLSLNPQTLDRIKLFLLLDLIGGTNFRFYNTNLNTTSYFHRLISIGKIEIWHKLSDPINSIDLWQIYFLKIKVSFDTLVCFALFFLEKNLIKQTKSIDGGAQTFSIRQKLRIFQERPALMISLVQDDHLPFLIRNVPVMHLIPHPFPRQWHRFEDNFDNLNFSMIGHLARILESFLLEQFL</sequence>
<evidence type="ECO:0000313" key="8">
    <source>
        <dbReference type="EMBL" id="KPM04914.1"/>
    </source>
</evidence>
<dbReference type="EC" id="2.3.2.5" evidence="3"/>
<dbReference type="OrthoDB" id="3907302at2759"/>
<dbReference type="GO" id="GO:0016603">
    <property type="term" value="F:glutaminyl-peptide cyclotransferase activity"/>
    <property type="evidence" value="ECO:0007669"/>
    <property type="project" value="UniProtKB-EC"/>
</dbReference>
<dbReference type="GO" id="GO:0008270">
    <property type="term" value="F:zinc ion binding"/>
    <property type="evidence" value="ECO:0007669"/>
    <property type="project" value="TreeGrafter"/>
</dbReference>
<evidence type="ECO:0000259" key="7">
    <source>
        <dbReference type="Pfam" id="PF04389"/>
    </source>
</evidence>